<feature type="domain" description="Putative glutamine amidotransferase" evidence="1">
    <location>
        <begin position="9"/>
        <end position="251"/>
    </location>
</feature>
<dbReference type="PIRSF" id="PIRSF034405">
    <property type="entry name" value="UCP034405"/>
    <property type="match status" value="1"/>
</dbReference>
<protein>
    <submittedName>
        <fullName evidence="2">Uncharacterized membrane protein</fullName>
    </submittedName>
</protein>
<keyword evidence="3" id="KW-1185">Reference proteome</keyword>
<name>A0A1M6RXG4_PSETH</name>
<dbReference type="STRING" id="1848.SAMN05443637_105211"/>
<dbReference type="PANTHER" id="PTHR37947">
    <property type="entry name" value="BLL2462 PROTEIN"/>
    <property type="match status" value="1"/>
</dbReference>
<dbReference type="Pfam" id="PF07090">
    <property type="entry name" value="GATase1_like"/>
    <property type="match status" value="1"/>
</dbReference>
<proteinExistence type="predicted"/>
<gene>
    <name evidence="2" type="ORF">SAMN05443637_105211</name>
</gene>
<dbReference type="CDD" id="cd03143">
    <property type="entry name" value="A4_beta-galactosidase_middle_domain"/>
    <property type="match status" value="1"/>
</dbReference>
<dbReference type="EMBL" id="FRAP01000005">
    <property type="protein sequence ID" value="SHK37176.1"/>
    <property type="molecule type" value="Genomic_DNA"/>
</dbReference>
<evidence type="ECO:0000313" key="3">
    <source>
        <dbReference type="Proteomes" id="UP000184363"/>
    </source>
</evidence>
<evidence type="ECO:0000259" key="1">
    <source>
        <dbReference type="Pfam" id="PF07090"/>
    </source>
</evidence>
<reference evidence="2 3" key="1">
    <citation type="submission" date="2016-11" db="EMBL/GenBank/DDBJ databases">
        <authorList>
            <person name="Jaros S."/>
            <person name="Januszkiewicz K."/>
            <person name="Wedrychowicz H."/>
        </authorList>
    </citation>
    <scope>NUCLEOTIDE SEQUENCE [LARGE SCALE GENOMIC DNA]</scope>
    <source>
        <strain evidence="2 3">DSM 43832</strain>
    </source>
</reference>
<dbReference type="Gene3D" id="3.40.50.880">
    <property type="match status" value="1"/>
</dbReference>
<dbReference type="InterPro" id="IPR017027">
    <property type="entry name" value="STM3548-like"/>
</dbReference>
<accession>A0A1M6RXG4</accession>
<dbReference type="InterPro" id="IPR029062">
    <property type="entry name" value="Class_I_gatase-like"/>
</dbReference>
<dbReference type="PANTHER" id="PTHR37947:SF1">
    <property type="entry name" value="BLL2462 PROTEIN"/>
    <property type="match status" value="1"/>
</dbReference>
<evidence type="ECO:0000313" key="2">
    <source>
        <dbReference type="EMBL" id="SHK37176.1"/>
    </source>
</evidence>
<sequence>MSGDGQGLRVLFAGESWMKHVIHMKGFDQFHTTEYEEGAGEFLAALDREGFAVTYIRGHEVSSQFPRSTAELDAFDVVVISDIGSNSFLLPDETFLRSERSANRLAVLRDWTRAGGGLVMIGGYMSFTGIEGKARYGMTPLAEVLPVTMLDHDDRVEEPEGVKADFDEPGHAVLGGTPAEWPPLLGYNRVVAKADATVVARAGDDPLLVVGPAGAGRAVAFTSDLAPHWAPPEFVGWPHYQQLWASILRWAARAT</sequence>
<dbReference type="InterPro" id="IPR010768">
    <property type="entry name" value="GATase1-like"/>
</dbReference>
<organism evidence="2 3">
    <name type="scientific">Pseudonocardia thermophila</name>
    <dbReference type="NCBI Taxonomy" id="1848"/>
    <lineage>
        <taxon>Bacteria</taxon>
        <taxon>Bacillati</taxon>
        <taxon>Actinomycetota</taxon>
        <taxon>Actinomycetes</taxon>
        <taxon>Pseudonocardiales</taxon>
        <taxon>Pseudonocardiaceae</taxon>
        <taxon>Pseudonocardia</taxon>
    </lineage>
</organism>
<dbReference type="SUPFAM" id="SSF52317">
    <property type="entry name" value="Class I glutamine amidotransferase-like"/>
    <property type="match status" value="1"/>
</dbReference>
<dbReference type="RefSeq" id="WP_073456525.1">
    <property type="nucleotide sequence ID" value="NZ_CALGVN010000051.1"/>
</dbReference>
<dbReference type="Proteomes" id="UP000184363">
    <property type="component" value="Unassembled WGS sequence"/>
</dbReference>
<dbReference type="AlphaFoldDB" id="A0A1M6RXG4"/>